<evidence type="ECO:0000256" key="5">
    <source>
        <dbReference type="ARBA" id="ARBA00034617"/>
    </source>
</evidence>
<dbReference type="PANTHER" id="PTHR13710">
    <property type="entry name" value="DNA HELICASE RECQ FAMILY MEMBER"/>
    <property type="match status" value="1"/>
</dbReference>
<dbReference type="GO" id="GO:0005737">
    <property type="term" value="C:cytoplasm"/>
    <property type="evidence" value="ECO:0007669"/>
    <property type="project" value="TreeGrafter"/>
</dbReference>
<keyword evidence="3" id="KW-0547">Nucleotide-binding</keyword>
<dbReference type="InterPro" id="IPR032284">
    <property type="entry name" value="RecQ_Zn-bd"/>
</dbReference>
<evidence type="ECO:0000313" key="11">
    <source>
        <dbReference type="Proteomes" id="UP001371456"/>
    </source>
</evidence>
<dbReference type="PROSITE" id="PS51194">
    <property type="entry name" value="HELICASE_CTER"/>
    <property type="match status" value="1"/>
</dbReference>
<reference evidence="10 11" key="1">
    <citation type="submission" date="2024-02" db="EMBL/GenBank/DDBJ databases">
        <title>de novo genome assembly of Solanum bulbocastanum strain 11H21.</title>
        <authorList>
            <person name="Hosaka A.J."/>
        </authorList>
    </citation>
    <scope>NUCLEOTIDE SEQUENCE [LARGE SCALE GENOMIC DNA]</scope>
    <source>
        <tissue evidence="10">Young leaves</tissue>
    </source>
</reference>
<dbReference type="Pfam" id="PF16124">
    <property type="entry name" value="RecQ_Zn_bind"/>
    <property type="match status" value="1"/>
</dbReference>
<evidence type="ECO:0000256" key="6">
    <source>
        <dbReference type="ARBA" id="ARBA00034808"/>
    </source>
</evidence>
<dbReference type="GO" id="GO:0005634">
    <property type="term" value="C:nucleus"/>
    <property type="evidence" value="ECO:0007669"/>
    <property type="project" value="TreeGrafter"/>
</dbReference>
<dbReference type="InterPro" id="IPR029491">
    <property type="entry name" value="Helicase_HTH"/>
</dbReference>
<dbReference type="Pfam" id="PF00570">
    <property type="entry name" value="HRDC"/>
    <property type="match status" value="1"/>
</dbReference>
<organism evidence="10 11">
    <name type="scientific">Solanum bulbocastanum</name>
    <name type="common">Wild potato</name>
    <dbReference type="NCBI Taxonomy" id="147425"/>
    <lineage>
        <taxon>Eukaryota</taxon>
        <taxon>Viridiplantae</taxon>
        <taxon>Streptophyta</taxon>
        <taxon>Embryophyta</taxon>
        <taxon>Tracheophyta</taxon>
        <taxon>Spermatophyta</taxon>
        <taxon>Magnoliopsida</taxon>
        <taxon>eudicotyledons</taxon>
        <taxon>Gunneridae</taxon>
        <taxon>Pentapetalae</taxon>
        <taxon>asterids</taxon>
        <taxon>lamiids</taxon>
        <taxon>Solanales</taxon>
        <taxon>Solanaceae</taxon>
        <taxon>Solanoideae</taxon>
        <taxon>Solaneae</taxon>
        <taxon>Solanum</taxon>
    </lineage>
</organism>
<dbReference type="InterPro" id="IPR014001">
    <property type="entry name" value="Helicase_ATP-bd"/>
</dbReference>
<dbReference type="Gene3D" id="1.10.150.80">
    <property type="entry name" value="HRDC domain"/>
    <property type="match status" value="1"/>
</dbReference>
<evidence type="ECO:0000313" key="10">
    <source>
        <dbReference type="EMBL" id="KAK6780232.1"/>
    </source>
</evidence>
<dbReference type="GO" id="GO:0003676">
    <property type="term" value="F:nucleic acid binding"/>
    <property type="evidence" value="ECO:0007669"/>
    <property type="project" value="InterPro"/>
</dbReference>
<dbReference type="SUPFAM" id="SSF47819">
    <property type="entry name" value="HRDC-like"/>
    <property type="match status" value="1"/>
</dbReference>
<dbReference type="Pfam" id="PF00270">
    <property type="entry name" value="DEAD"/>
    <property type="match status" value="1"/>
</dbReference>
<evidence type="ECO:0000259" key="8">
    <source>
        <dbReference type="PROSITE" id="PS51192"/>
    </source>
</evidence>
<dbReference type="SUPFAM" id="SSF46785">
    <property type="entry name" value="Winged helix' DNA-binding domain"/>
    <property type="match status" value="1"/>
</dbReference>
<dbReference type="FunFam" id="1.10.10.10:FF:000513">
    <property type="entry name" value="ATP-dependent DNA helicase"/>
    <property type="match status" value="1"/>
</dbReference>
<name>A0AAN8T7H1_SOLBU</name>
<dbReference type="Pfam" id="PF00271">
    <property type="entry name" value="Helicase_C"/>
    <property type="match status" value="1"/>
</dbReference>
<keyword evidence="4" id="KW-0067">ATP-binding</keyword>
<dbReference type="AlphaFoldDB" id="A0AAN8T7H1"/>
<dbReference type="SUPFAM" id="SSF52540">
    <property type="entry name" value="P-loop containing nucleoside triphosphate hydrolases"/>
    <property type="match status" value="1"/>
</dbReference>
<evidence type="ECO:0000256" key="1">
    <source>
        <dbReference type="ARBA" id="ARBA00005446"/>
    </source>
</evidence>
<protein>
    <recommendedName>
        <fullName evidence="6">DNA 3'-5' helicase</fullName>
        <ecNumber evidence="6">5.6.2.4</ecNumber>
    </recommendedName>
</protein>
<dbReference type="InterPro" id="IPR011545">
    <property type="entry name" value="DEAD/DEAH_box_helicase_dom"/>
</dbReference>
<evidence type="ECO:0000259" key="9">
    <source>
        <dbReference type="PROSITE" id="PS51194"/>
    </source>
</evidence>
<sequence>MEMQSTLKKYFGYTQFRPYQKEIIEKILDGKDCLIIMATGSGKSLCYQVPPLITGKAAVVISPLISLMLDQVMALKQRGIKAGYLSSAQTDRGVQSNAELGHYDILYMTPEKACALPTSFWSRLLKAGMCLLAVDEAHCISEWGHDFSLALTKRDGQYNAAKRRKFWKSETSFESDLFLLDGVSSSVLVSGEPPEEITSAMKSMGSIWRRDRKKGTIAFVLRKRTDRLPRLKRVEYKQLDKLRNVLLNVPFVGLTATATEKVRSDIINSLLMKDHHVAIGSFDRKNLFYGVKSFSRSSQFVDQLVEEISKYVDNANSTIVYCTTVKDTEEVTFHLCHDKTMISVLPTWDIRSILIFKSLLEAGIKAGIYHGQMANKAREEAHRFHHSSFSSFAFEASYTSYCRSFIRDEFYVMVATVAFGMGIDKPNVRYVIHYGCPKSLESYYQESGRCGRDGVPSACWLYYTRSDFAKADFYSAEARSASQRKAIMEAFSAAQHYCMLSTCRRKYLLDYFADEYANDECGIISIESLLSWEHFGGLVGSSGLKISPMEDDTFLYQFAFEAEVMRVLGNCDICTSSMKEKDLSREAFLLMACIQSCGGRWGLNLPIGILRGSRVCKEARYSSVKGQSKKIVDAQFDKLPFHGLGKELSANWWKGLAYQLISRDYLVETFKDMYKTVSVSERGLQFLRSSSPDHQPPLFLPETPEMDLDEKNIDTPSEMSEINGLAFKEFEGFSQAETQLYKILIEERIKLARATGTAPYAVCGDQTLKRISLTRPSTKARLANIDGVNQHFIKLYGDNFLQSIKRLSEACNLSLDGDPTSQTPVPSKTVTVPSNKMLTPAKFEAWKMWHEDGLTFKEIANFPGRAVAIKEQTVLEYILEAAREGCKMNWTRFCEETGLTRETFLSIQNAVSKVGREKLKPIKTELPEEVTYVGYHANHIVKAKCLLNKQVSYGQIKAYLMMQEAGVSAEVFSSKSEQSCNGDECLTEISEVLQNSIIPSDMQGDDDIVEAPGITGINGASSPGKTEGAESHLLAEEIRKEAASSEGDFLIHKKRQRVEAAEGESFRALVATEESILSWLKNFDDGVTLSDLLEHFNGSTEKSLVNLLCCLEGEFLIYRKNNQYKLL</sequence>
<accession>A0AAN8T7H1</accession>
<dbReference type="PROSITE" id="PS50967">
    <property type="entry name" value="HRDC"/>
    <property type="match status" value="1"/>
</dbReference>
<dbReference type="SMART" id="SM00490">
    <property type="entry name" value="HELICc"/>
    <property type="match status" value="1"/>
</dbReference>
<dbReference type="InterPro" id="IPR036390">
    <property type="entry name" value="WH_DNA-bd_sf"/>
</dbReference>
<evidence type="ECO:0000256" key="4">
    <source>
        <dbReference type="ARBA" id="ARBA00022840"/>
    </source>
</evidence>
<dbReference type="PROSITE" id="PS51192">
    <property type="entry name" value="HELICASE_ATP_BIND_1"/>
    <property type="match status" value="1"/>
</dbReference>
<dbReference type="InterPro" id="IPR036388">
    <property type="entry name" value="WH-like_DNA-bd_sf"/>
</dbReference>
<dbReference type="SMART" id="SM00487">
    <property type="entry name" value="DEXDc"/>
    <property type="match status" value="1"/>
</dbReference>
<dbReference type="CDD" id="cd17920">
    <property type="entry name" value="DEXHc_RecQ"/>
    <property type="match status" value="1"/>
</dbReference>
<dbReference type="Gene3D" id="3.40.50.300">
    <property type="entry name" value="P-loop containing nucleotide triphosphate hydrolases"/>
    <property type="match status" value="3"/>
</dbReference>
<gene>
    <name evidence="10" type="ORF">RDI58_022416</name>
</gene>
<dbReference type="Pfam" id="PF14493">
    <property type="entry name" value="HTH_40"/>
    <property type="match status" value="1"/>
</dbReference>
<dbReference type="GO" id="GO:0006260">
    <property type="term" value="P:DNA replication"/>
    <property type="evidence" value="ECO:0007669"/>
    <property type="project" value="InterPro"/>
</dbReference>
<dbReference type="GO" id="GO:0043138">
    <property type="term" value="F:3'-5' DNA helicase activity"/>
    <property type="evidence" value="ECO:0007669"/>
    <property type="project" value="UniProtKB-EC"/>
</dbReference>
<comment type="similarity">
    <text evidence="1">Belongs to the helicase family. RecQ subfamily.</text>
</comment>
<feature type="domain" description="HRDC" evidence="7">
    <location>
        <begin position="734"/>
        <end position="814"/>
    </location>
</feature>
<dbReference type="InterPro" id="IPR044876">
    <property type="entry name" value="HRDC_dom_sf"/>
</dbReference>
<evidence type="ECO:0000256" key="3">
    <source>
        <dbReference type="ARBA" id="ARBA00022741"/>
    </source>
</evidence>
<proteinExistence type="inferred from homology"/>
<dbReference type="EC" id="5.6.2.4" evidence="6"/>
<dbReference type="InterPro" id="IPR018982">
    <property type="entry name" value="RQC_domain"/>
</dbReference>
<dbReference type="GO" id="GO:0005694">
    <property type="term" value="C:chromosome"/>
    <property type="evidence" value="ECO:0007669"/>
    <property type="project" value="TreeGrafter"/>
</dbReference>
<feature type="domain" description="Helicase C-terminal" evidence="9">
    <location>
        <begin position="300"/>
        <end position="507"/>
    </location>
</feature>
<dbReference type="InterPro" id="IPR010997">
    <property type="entry name" value="HRDC-like_sf"/>
</dbReference>
<evidence type="ECO:0000259" key="7">
    <source>
        <dbReference type="PROSITE" id="PS50967"/>
    </source>
</evidence>
<dbReference type="Proteomes" id="UP001371456">
    <property type="component" value="Unassembled WGS sequence"/>
</dbReference>
<dbReference type="InterPro" id="IPR002121">
    <property type="entry name" value="HRDC_dom"/>
</dbReference>
<keyword evidence="11" id="KW-1185">Reference proteome</keyword>
<dbReference type="Gene3D" id="1.10.10.10">
    <property type="entry name" value="Winged helix-like DNA-binding domain superfamily/Winged helix DNA-binding domain"/>
    <property type="match status" value="1"/>
</dbReference>
<comment type="catalytic activity">
    <reaction evidence="5">
        <text>Couples ATP hydrolysis with the unwinding of duplex DNA by translocating in the 3'-5' direction.</text>
        <dbReference type="EC" id="5.6.2.4"/>
    </reaction>
</comment>
<dbReference type="InterPro" id="IPR027417">
    <property type="entry name" value="P-loop_NTPase"/>
</dbReference>
<feature type="domain" description="Helicase ATP-binding" evidence="8">
    <location>
        <begin position="24"/>
        <end position="276"/>
    </location>
</feature>
<dbReference type="InterPro" id="IPR001650">
    <property type="entry name" value="Helicase_C-like"/>
</dbReference>
<dbReference type="GO" id="GO:0005524">
    <property type="term" value="F:ATP binding"/>
    <property type="evidence" value="ECO:0007669"/>
    <property type="project" value="UniProtKB-KW"/>
</dbReference>
<comment type="caution">
    <text evidence="10">The sequence shown here is derived from an EMBL/GenBank/DDBJ whole genome shotgun (WGS) entry which is preliminary data.</text>
</comment>
<dbReference type="Pfam" id="PF09382">
    <property type="entry name" value="RQC"/>
    <property type="match status" value="1"/>
</dbReference>
<comment type="similarity">
    <text evidence="2">Belongs to the disease resistance NB-LRR family.</text>
</comment>
<dbReference type="PANTHER" id="PTHR13710:SF120">
    <property type="entry name" value="BIFUNCTIONAL 3'-5' EXONUCLEASE_ATP-DEPENDENT HELICASE WRN"/>
    <property type="match status" value="1"/>
</dbReference>
<dbReference type="GO" id="GO:0000724">
    <property type="term" value="P:double-strand break repair via homologous recombination"/>
    <property type="evidence" value="ECO:0007669"/>
    <property type="project" value="TreeGrafter"/>
</dbReference>
<evidence type="ECO:0000256" key="2">
    <source>
        <dbReference type="ARBA" id="ARBA00008894"/>
    </source>
</evidence>
<dbReference type="GO" id="GO:0009378">
    <property type="term" value="F:four-way junction helicase activity"/>
    <property type="evidence" value="ECO:0007669"/>
    <property type="project" value="TreeGrafter"/>
</dbReference>
<dbReference type="EMBL" id="JBANQN010000009">
    <property type="protein sequence ID" value="KAK6780232.1"/>
    <property type="molecule type" value="Genomic_DNA"/>
</dbReference>
<dbReference type="SMART" id="SM00956">
    <property type="entry name" value="RQC"/>
    <property type="match status" value="1"/>
</dbReference>